<dbReference type="Pfam" id="PF14009">
    <property type="entry name" value="PADRE"/>
    <property type="match status" value="1"/>
</dbReference>
<proteinExistence type="predicted"/>
<dbReference type="OrthoDB" id="1856818at2759"/>
<dbReference type="STRING" id="22663.A0A218W750"/>
<evidence type="ECO:0000313" key="2">
    <source>
        <dbReference type="EMBL" id="OWM68707.1"/>
    </source>
</evidence>
<dbReference type="EMBL" id="MTKT01004939">
    <property type="protein sequence ID" value="OWM68707.1"/>
    <property type="molecule type" value="Genomic_DNA"/>
</dbReference>
<organism evidence="2 4">
    <name type="scientific">Punica granatum</name>
    <name type="common">Pomegranate</name>
    <dbReference type="NCBI Taxonomy" id="22663"/>
    <lineage>
        <taxon>Eukaryota</taxon>
        <taxon>Viridiplantae</taxon>
        <taxon>Streptophyta</taxon>
        <taxon>Embryophyta</taxon>
        <taxon>Tracheophyta</taxon>
        <taxon>Spermatophyta</taxon>
        <taxon>Magnoliopsida</taxon>
        <taxon>eudicotyledons</taxon>
        <taxon>Gunneridae</taxon>
        <taxon>Pentapetalae</taxon>
        <taxon>rosids</taxon>
        <taxon>malvids</taxon>
        <taxon>Myrtales</taxon>
        <taxon>Lythraceae</taxon>
        <taxon>Punica</taxon>
    </lineage>
</organism>
<evidence type="ECO:0008006" key="6">
    <source>
        <dbReference type="Google" id="ProtNLM"/>
    </source>
</evidence>
<dbReference type="GeneID" id="116211767"/>
<gene>
    <name evidence="2" type="ORF">CDL15_Pgr024894</name>
    <name evidence="3" type="ORF">CRG98_021142</name>
</gene>
<dbReference type="AlphaFoldDB" id="A0A218W750"/>
<feature type="compositionally biased region" description="Basic and acidic residues" evidence="1">
    <location>
        <begin position="150"/>
        <end position="165"/>
    </location>
</feature>
<feature type="compositionally biased region" description="Polar residues" evidence="1">
    <location>
        <begin position="106"/>
        <end position="121"/>
    </location>
</feature>
<protein>
    <recommendedName>
        <fullName evidence="6">DUF4228 domain-containing protein</fullName>
    </recommendedName>
</protein>
<dbReference type="Proteomes" id="UP000197138">
    <property type="component" value="Unassembled WGS sequence"/>
</dbReference>
<dbReference type="EMBL" id="PGOL01001388">
    <property type="protein sequence ID" value="PKI58457.1"/>
    <property type="molecule type" value="Genomic_DNA"/>
</dbReference>
<dbReference type="InterPro" id="IPR025322">
    <property type="entry name" value="PADRE_dom"/>
</dbReference>
<accession>A0A218W750</accession>
<evidence type="ECO:0000256" key="1">
    <source>
        <dbReference type="SAM" id="MobiDB-lite"/>
    </source>
</evidence>
<evidence type="ECO:0000313" key="5">
    <source>
        <dbReference type="Proteomes" id="UP000233551"/>
    </source>
</evidence>
<reference evidence="2" key="2">
    <citation type="submission" date="2017-06" db="EMBL/GenBank/DDBJ databases">
        <title>The pomegranate genome and the genomics of punicalagin biosynthesis.</title>
        <authorList>
            <person name="Xu C."/>
        </authorList>
    </citation>
    <scope>NUCLEOTIDE SEQUENCE [LARGE SCALE GENOMIC DNA]</scope>
    <source>
        <tissue evidence="2">Fresh leaf</tissue>
    </source>
</reference>
<feature type="region of interest" description="Disordered" evidence="1">
    <location>
        <begin position="88"/>
        <end position="186"/>
    </location>
</feature>
<keyword evidence="5" id="KW-1185">Reference proteome</keyword>
<evidence type="ECO:0000313" key="3">
    <source>
        <dbReference type="EMBL" id="PKI58457.1"/>
    </source>
</evidence>
<dbReference type="PANTHER" id="PTHR33052">
    <property type="entry name" value="DUF4228 DOMAIN PROTEIN-RELATED"/>
    <property type="match status" value="1"/>
</dbReference>
<reference evidence="3 5" key="3">
    <citation type="submission" date="2017-11" db="EMBL/GenBank/DDBJ databases">
        <title>De-novo sequencing of pomegranate (Punica granatum L.) genome.</title>
        <authorList>
            <person name="Akparov Z."/>
            <person name="Amiraslanov A."/>
            <person name="Hajiyeva S."/>
            <person name="Abbasov M."/>
            <person name="Kaur K."/>
            <person name="Hamwieh A."/>
            <person name="Solovyev V."/>
            <person name="Salamov A."/>
            <person name="Braich B."/>
            <person name="Kosarev P."/>
            <person name="Mahmoud A."/>
            <person name="Hajiyev E."/>
            <person name="Babayeva S."/>
            <person name="Izzatullayeva V."/>
            <person name="Mammadov A."/>
            <person name="Mammadov A."/>
            <person name="Sharifova S."/>
            <person name="Ojaghi J."/>
            <person name="Eynullazada K."/>
            <person name="Bayramov B."/>
            <person name="Abdulazimova A."/>
            <person name="Shahmuradov I."/>
        </authorList>
    </citation>
    <scope>NUCLEOTIDE SEQUENCE [LARGE SCALE GENOMIC DNA]</scope>
    <source>
        <strain evidence="3">AG2017</strain>
        <strain evidence="5">cv. AG2017</strain>
        <tissue evidence="3">Leaf</tissue>
    </source>
</reference>
<reference evidence="4" key="1">
    <citation type="journal article" date="2017" name="Plant J.">
        <title>The pomegranate (Punica granatum L.) genome and the genomics of punicalagin biosynthesis.</title>
        <authorList>
            <person name="Qin G."/>
            <person name="Xu C."/>
            <person name="Ming R."/>
            <person name="Tang H."/>
            <person name="Guyot R."/>
            <person name="Kramer E.M."/>
            <person name="Hu Y."/>
            <person name="Yi X."/>
            <person name="Qi Y."/>
            <person name="Xu X."/>
            <person name="Gao Z."/>
            <person name="Pan H."/>
            <person name="Jian J."/>
            <person name="Tian Y."/>
            <person name="Yue Z."/>
            <person name="Xu Y."/>
        </authorList>
    </citation>
    <scope>NUCLEOTIDE SEQUENCE [LARGE SCALE GENOMIC DNA]</scope>
    <source>
        <strain evidence="4">cv. Dabenzi</strain>
    </source>
</reference>
<name>A0A218W750_PUNGR</name>
<dbReference type="Proteomes" id="UP000233551">
    <property type="component" value="Unassembled WGS sequence"/>
</dbReference>
<evidence type="ECO:0000313" key="4">
    <source>
        <dbReference type="Proteomes" id="UP000197138"/>
    </source>
</evidence>
<sequence length="186" mass="20482">MGNSLRCCIACVLPCGALDLVRVVHLNGYVEEITRPITAAEFLKSYPNHVLSLPCSQGVARRILILSPDSELKRGCIYFLIPSSSLPPDSNNKNRKKRDDKSGNKQSSSSCNLQDNRSSNNKIRRSVNDTSPPEPDTGAVSGSGSYGQHQVRETGDIGKRCLQGRDRRHHSRTASWLPHLESIAED</sequence>
<comment type="caution">
    <text evidence="2">The sequence shown here is derived from an EMBL/GenBank/DDBJ whole genome shotgun (WGS) entry which is preliminary data.</text>
</comment>